<evidence type="ECO:0000256" key="2">
    <source>
        <dbReference type="SAM" id="Coils"/>
    </source>
</evidence>
<feature type="compositionally biased region" description="Polar residues" evidence="3">
    <location>
        <begin position="547"/>
        <end position="563"/>
    </location>
</feature>
<accession>A0A7S0NE77</accession>
<dbReference type="EMBL" id="HBEO01034716">
    <property type="protein sequence ID" value="CAD8508160.1"/>
    <property type="molecule type" value="Transcribed_RNA"/>
</dbReference>
<feature type="domain" description="EF-hand" evidence="4">
    <location>
        <begin position="286"/>
        <end position="321"/>
    </location>
</feature>
<evidence type="ECO:0000313" key="5">
    <source>
        <dbReference type="EMBL" id="CAD8508160.1"/>
    </source>
</evidence>
<feature type="compositionally biased region" description="Polar residues" evidence="3">
    <location>
        <begin position="262"/>
        <end position="284"/>
    </location>
</feature>
<feature type="region of interest" description="Disordered" evidence="3">
    <location>
        <begin position="368"/>
        <end position="389"/>
    </location>
</feature>
<keyword evidence="2" id="KW-0175">Coiled coil</keyword>
<sequence length="570" mass="62083">MSAAKVSLVIAMVALLAAVAFFYQRMDHSRSSAASSQDIAKGIDEIGKGLALQQQISLLKTTLGKVATENARLRQAISELKLRKEELKVCNANLIKARRERARCDKWATDVDDEKLQKSEALKKTRLELQGEKQKSSELQTQVSQITNKLAETKSALAEIEKQKQVSVSTFRQEKDKYISLKRELSNLKAQDSNKPRQEEIEGLIKDLNKDLKQKSAVIQELTKQKRASDEMLRRLEGKLLAAGVSPSDIEKVAAREGFSEARSTGATSETSPSTSTGQETPVTSRPRKSTSVIFAMVDDNKDDSIDIEEFTKHIRPSLALRAQASADPKKWFLKRFKIFDKDESGTITREEAMQQKDLFREIFHRSTRSRFMNNSTQTTGGSPQGTGMIESYRSRIFRNFPIKMSNATGSEGGEKKSSSSSSAGNFLGGLFSSILGGGSSSNTGSTGSSSGSSGTGSGSSSTGSGSRSRSSERISSGLSRMSREGTTLSEDGSRRLNADSLTSTSSRMLRFRNRTSTSGWNSSSTGQEGALSLNATRIKRGRSGQEHSLLSASGNLRTSTSSERPKLSA</sequence>
<dbReference type="InterPro" id="IPR011992">
    <property type="entry name" value="EF-hand-dom_pair"/>
</dbReference>
<dbReference type="SUPFAM" id="SSF47473">
    <property type="entry name" value="EF-hand"/>
    <property type="match status" value="1"/>
</dbReference>
<dbReference type="InterPro" id="IPR002048">
    <property type="entry name" value="EF_hand_dom"/>
</dbReference>
<feature type="coiled-coil region" evidence="2">
    <location>
        <begin position="122"/>
        <end position="239"/>
    </location>
</feature>
<protein>
    <recommendedName>
        <fullName evidence="4">EF-hand domain-containing protein</fullName>
    </recommendedName>
</protein>
<feature type="region of interest" description="Disordered" evidence="3">
    <location>
        <begin position="256"/>
        <end position="290"/>
    </location>
</feature>
<gene>
    <name evidence="5" type="ORF">HPHI1048_LOCUS23521</name>
</gene>
<dbReference type="PROSITE" id="PS00018">
    <property type="entry name" value="EF_HAND_1"/>
    <property type="match status" value="1"/>
</dbReference>
<dbReference type="InterPro" id="IPR018247">
    <property type="entry name" value="EF_Hand_1_Ca_BS"/>
</dbReference>
<dbReference type="PROSITE" id="PS50222">
    <property type="entry name" value="EF_HAND_2"/>
    <property type="match status" value="1"/>
</dbReference>
<feature type="compositionally biased region" description="Low complexity" evidence="3">
    <location>
        <begin position="515"/>
        <end position="527"/>
    </location>
</feature>
<feature type="compositionally biased region" description="Low complexity" evidence="3">
    <location>
        <begin position="376"/>
        <end position="388"/>
    </location>
</feature>
<proteinExistence type="predicted"/>
<feature type="region of interest" description="Disordered" evidence="3">
    <location>
        <begin position="439"/>
        <end position="570"/>
    </location>
</feature>
<feature type="compositionally biased region" description="Low complexity" evidence="3">
    <location>
        <begin position="439"/>
        <end position="481"/>
    </location>
</feature>
<keyword evidence="1" id="KW-0106">Calcium</keyword>
<dbReference type="Gene3D" id="1.10.238.10">
    <property type="entry name" value="EF-hand"/>
    <property type="match status" value="1"/>
</dbReference>
<evidence type="ECO:0000256" key="3">
    <source>
        <dbReference type="SAM" id="MobiDB-lite"/>
    </source>
</evidence>
<organism evidence="5">
    <name type="scientific">Hanusia phi</name>
    <dbReference type="NCBI Taxonomy" id="3032"/>
    <lineage>
        <taxon>Eukaryota</taxon>
        <taxon>Cryptophyceae</taxon>
        <taxon>Pyrenomonadales</taxon>
        <taxon>Geminigeraceae</taxon>
        <taxon>Hanusia</taxon>
    </lineage>
</organism>
<reference evidence="5" key="1">
    <citation type="submission" date="2021-01" db="EMBL/GenBank/DDBJ databases">
        <authorList>
            <person name="Corre E."/>
            <person name="Pelletier E."/>
            <person name="Niang G."/>
            <person name="Scheremetjew M."/>
            <person name="Finn R."/>
            <person name="Kale V."/>
            <person name="Holt S."/>
            <person name="Cochrane G."/>
            <person name="Meng A."/>
            <person name="Brown T."/>
            <person name="Cohen L."/>
        </authorList>
    </citation>
    <scope>NUCLEOTIDE SEQUENCE</scope>
    <source>
        <strain evidence="5">CCMP325</strain>
    </source>
</reference>
<evidence type="ECO:0000256" key="1">
    <source>
        <dbReference type="ARBA" id="ARBA00022837"/>
    </source>
</evidence>
<dbReference type="GO" id="GO:0005509">
    <property type="term" value="F:calcium ion binding"/>
    <property type="evidence" value="ECO:0007669"/>
    <property type="project" value="InterPro"/>
</dbReference>
<name>A0A7S0NE77_9CRYP</name>
<evidence type="ECO:0000259" key="4">
    <source>
        <dbReference type="PROSITE" id="PS50222"/>
    </source>
</evidence>
<dbReference type="AlphaFoldDB" id="A0A7S0NE77"/>